<feature type="transmembrane region" description="Helical" evidence="1">
    <location>
        <begin position="48"/>
        <end position="70"/>
    </location>
</feature>
<keyword evidence="1" id="KW-0472">Membrane</keyword>
<comment type="caution">
    <text evidence="3">The sequence shown here is derived from an EMBL/GenBank/DDBJ whole genome shotgun (WGS) entry which is preliminary data.</text>
</comment>
<proteinExistence type="predicted"/>
<dbReference type="PANTHER" id="PTHR23028:SF53">
    <property type="entry name" value="ACYL_TRANSF_3 DOMAIN-CONTAINING PROTEIN"/>
    <property type="match status" value="1"/>
</dbReference>
<protein>
    <submittedName>
        <fullName evidence="3">Acyltransferase</fullName>
    </submittedName>
</protein>
<evidence type="ECO:0000313" key="4">
    <source>
        <dbReference type="Proteomes" id="UP001165263"/>
    </source>
</evidence>
<dbReference type="InterPro" id="IPR050879">
    <property type="entry name" value="Acyltransferase_3"/>
</dbReference>
<evidence type="ECO:0000313" key="3">
    <source>
        <dbReference type="EMBL" id="MCS0630068.1"/>
    </source>
</evidence>
<organism evidence="3 4">
    <name type="scientific">Telluria mixta</name>
    <dbReference type="NCBI Taxonomy" id="34071"/>
    <lineage>
        <taxon>Bacteria</taxon>
        <taxon>Pseudomonadati</taxon>
        <taxon>Pseudomonadota</taxon>
        <taxon>Betaproteobacteria</taxon>
        <taxon>Burkholderiales</taxon>
        <taxon>Oxalobacteraceae</taxon>
        <taxon>Telluria group</taxon>
        <taxon>Telluria</taxon>
    </lineage>
</organism>
<keyword evidence="1" id="KW-1133">Transmembrane helix</keyword>
<dbReference type="GO" id="GO:0016746">
    <property type="term" value="F:acyltransferase activity"/>
    <property type="evidence" value="ECO:0007669"/>
    <property type="project" value="UniProtKB-KW"/>
</dbReference>
<reference evidence="3" key="1">
    <citation type="submission" date="2022-08" db="EMBL/GenBank/DDBJ databases">
        <title>Reclassification of Massilia species as members of the genera Telluria, Duganella, Pseudoduganella, Mokoshia gen. nov. and Zemynaea gen. nov. using orthogonal and non-orthogonal genome-based approaches.</title>
        <authorList>
            <person name="Bowman J.P."/>
        </authorList>
    </citation>
    <scope>NUCLEOTIDE SEQUENCE</scope>
    <source>
        <strain evidence="3">LMG 11547</strain>
    </source>
</reference>
<keyword evidence="3" id="KW-0012">Acyltransferase</keyword>
<keyword evidence="4" id="KW-1185">Reference proteome</keyword>
<keyword evidence="3" id="KW-0808">Transferase</keyword>
<dbReference type="RefSeq" id="WP_259449188.1">
    <property type="nucleotide sequence ID" value="NZ_CP119520.1"/>
</dbReference>
<sequence>MTRTRVNEIDLLRFLAAVSVVFFHYAFRGHAGGYSAMPYPLLAPVAKYGFLGVELFFMISGFVVLMTAAASARLRDFCISRFVRLYPAFWTCCTITYLAGILLAAAQNVTFSQYVVNMTMVPGLFRVPLLEGAYWSLLVEIRFYALVAALLIIGKIHQVQHYLVMWLLASIALEVLAFFSGVWIPERALHYIHSLLIIDYAAYFIAGATCFLIWEKGAAMSRLTVLAASWGLAMFQSDDIVRKVLADNAMSTLNGGIVIAILTLFFLGMLLIALGRTGSIARYRWPLAGAISYPLYLLHENIGYLVFNHFYPTVNAHLLFWSMIAAVIGVAYGVHVLVERRFASRLKTCLMGALTSRPSAPQNM</sequence>
<feature type="transmembrane region" description="Helical" evidence="1">
    <location>
        <begin position="257"/>
        <end position="275"/>
    </location>
</feature>
<feature type="transmembrane region" description="Helical" evidence="1">
    <location>
        <begin position="319"/>
        <end position="338"/>
    </location>
</feature>
<feature type="transmembrane region" description="Helical" evidence="1">
    <location>
        <begin position="133"/>
        <end position="153"/>
    </location>
</feature>
<evidence type="ECO:0000259" key="2">
    <source>
        <dbReference type="Pfam" id="PF01757"/>
    </source>
</evidence>
<dbReference type="PANTHER" id="PTHR23028">
    <property type="entry name" value="ACETYLTRANSFERASE"/>
    <property type="match status" value="1"/>
</dbReference>
<accession>A0ABT2BY59</accession>
<dbReference type="Pfam" id="PF01757">
    <property type="entry name" value="Acyl_transf_3"/>
    <property type="match status" value="1"/>
</dbReference>
<evidence type="ECO:0000256" key="1">
    <source>
        <dbReference type="SAM" id="Phobius"/>
    </source>
</evidence>
<gene>
    <name evidence="3" type="ORF">NX786_12065</name>
</gene>
<feature type="transmembrane region" description="Helical" evidence="1">
    <location>
        <begin position="82"/>
        <end position="106"/>
    </location>
</feature>
<keyword evidence="1" id="KW-0812">Transmembrane</keyword>
<dbReference type="InterPro" id="IPR002656">
    <property type="entry name" value="Acyl_transf_3_dom"/>
</dbReference>
<feature type="transmembrane region" description="Helical" evidence="1">
    <location>
        <begin position="12"/>
        <end position="28"/>
    </location>
</feature>
<feature type="transmembrane region" description="Helical" evidence="1">
    <location>
        <begin position="165"/>
        <end position="185"/>
    </location>
</feature>
<name>A0ABT2BY59_9BURK</name>
<feature type="domain" description="Acyltransferase 3" evidence="2">
    <location>
        <begin position="7"/>
        <end position="333"/>
    </location>
</feature>
<dbReference type="EMBL" id="JANUHC010000004">
    <property type="protein sequence ID" value="MCS0630068.1"/>
    <property type="molecule type" value="Genomic_DNA"/>
</dbReference>
<dbReference type="Proteomes" id="UP001165263">
    <property type="component" value="Unassembled WGS sequence"/>
</dbReference>
<feature type="transmembrane region" description="Helical" evidence="1">
    <location>
        <begin position="191"/>
        <end position="214"/>
    </location>
</feature>